<gene>
    <name evidence="9" type="ORF">CK203_081872</name>
</gene>
<name>A0A438EAV0_VITVI</name>
<evidence type="ECO:0000256" key="1">
    <source>
        <dbReference type="ARBA" id="ARBA00004496"/>
    </source>
</evidence>
<dbReference type="PANTHER" id="PTHR33347:SF27">
    <property type="entry name" value="PROTEIN SOB FIVE-LIKE 3-RELATED"/>
    <property type="match status" value="1"/>
</dbReference>
<feature type="compositionally biased region" description="Low complexity" evidence="7">
    <location>
        <begin position="229"/>
        <end position="239"/>
    </location>
</feature>
<keyword evidence="4" id="KW-0932">Cytokinin signaling pathway</keyword>
<dbReference type="InterPro" id="IPR044670">
    <property type="entry name" value="SOFL"/>
</dbReference>
<reference evidence="9 10" key="1">
    <citation type="journal article" date="2018" name="PLoS Genet.">
        <title>Population sequencing reveals clonal diversity and ancestral inbreeding in the grapevine cultivar Chardonnay.</title>
        <authorList>
            <person name="Roach M.J."/>
            <person name="Johnson D.L."/>
            <person name="Bohlmann J."/>
            <person name="van Vuuren H.J."/>
            <person name="Jones S.J."/>
            <person name="Pretorius I.S."/>
            <person name="Schmidt S.A."/>
            <person name="Borneman A.R."/>
        </authorList>
    </citation>
    <scope>NUCLEOTIDE SEQUENCE [LARGE SCALE GENOMIC DNA]</scope>
    <source>
        <strain evidence="10">cv. Chardonnay</strain>
        <tissue evidence="9">Leaf</tissue>
    </source>
</reference>
<dbReference type="EMBL" id="QGNW01001343">
    <property type="protein sequence ID" value="RVW44792.1"/>
    <property type="molecule type" value="Genomic_DNA"/>
</dbReference>
<evidence type="ECO:0000256" key="7">
    <source>
        <dbReference type="SAM" id="MobiDB-lite"/>
    </source>
</evidence>
<keyword evidence="8" id="KW-0472">Membrane</keyword>
<evidence type="ECO:0000256" key="8">
    <source>
        <dbReference type="SAM" id="Phobius"/>
    </source>
</evidence>
<keyword evidence="5" id="KW-0539">Nucleus</keyword>
<evidence type="ECO:0000256" key="2">
    <source>
        <dbReference type="ARBA" id="ARBA00022490"/>
    </source>
</evidence>
<feature type="transmembrane region" description="Helical" evidence="8">
    <location>
        <begin position="70"/>
        <end position="91"/>
    </location>
</feature>
<sequence length="314" mass="34516">MLASVSGPARRLGDAKVNDGAVDWPGKRVLKTWRFVSGKISIVAAKFKSNSALSILSSLMFAKVWTGGPLTWLCLVALNCLLLFDTAVQFLRRFGSLFGYIGSMLYEMLGLWIGFTIFMKDKWKVKRLCPNTLMDMGFIFSLIANKNHHGDHNPLLSSPLLYPPLSNLRDGAQHFPGTEGCSSSESGWTMYIASPMHEGDSECSGNDDDNNIHITNFNYGDGKDEGSDDSMASDASSGPSHHEQACENGQDSHGMGMAPFQHDRGDNINKYSSWKKGNKQEKKKGGESSSKKEKKDLVLRRNSASSHTHRGASK</sequence>
<dbReference type="GO" id="GO:0005737">
    <property type="term" value="C:cytoplasm"/>
    <property type="evidence" value="ECO:0007669"/>
    <property type="project" value="UniProtKB-SubCell"/>
</dbReference>
<feature type="compositionally biased region" description="Basic and acidic residues" evidence="7">
    <location>
        <begin position="278"/>
        <end position="299"/>
    </location>
</feature>
<protein>
    <submittedName>
        <fullName evidence="9">Uncharacterized protein</fullName>
    </submittedName>
</protein>
<keyword evidence="8" id="KW-1133">Transmembrane helix</keyword>
<evidence type="ECO:0000256" key="3">
    <source>
        <dbReference type="ARBA" id="ARBA00022712"/>
    </source>
</evidence>
<dbReference type="AlphaFoldDB" id="A0A438EAV0"/>
<evidence type="ECO:0000256" key="4">
    <source>
        <dbReference type="ARBA" id="ARBA00022864"/>
    </source>
</evidence>
<keyword evidence="3" id="KW-0203">Cytokinin biosynthesis</keyword>
<evidence type="ECO:0000313" key="9">
    <source>
        <dbReference type="EMBL" id="RVW44792.1"/>
    </source>
</evidence>
<dbReference type="Proteomes" id="UP000288805">
    <property type="component" value="Unassembled WGS sequence"/>
</dbReference>
<feature type="region of interest" description="Disordered" evidence="7">
    <location>
        <begin position="214"/>
        <end position="314"/>
    </location>
</feature>
<dbReference type="PANTHER" id="PTHR33347">
    <property type="entry name" value="OSJNBA0091C07.3 PROTEIN"/>
    <property type="match status" value="1"/>
</dbReference>
<keyword evidence="8" id="KW-0812">Transmembrane</keyword>
<evidence type="ECO:0000256" key="5">
    <source>
        <dbReference type="ARBA" id="ARBA00023242"/>
    </source>
</evidence>
<evidence type="ECO:0000313" key="10">
    <source>
        <dbReference type="Proteomes" id="UP000288805"/>
    </source>
</evidence>
<proteinExistence type="inferred from homology"/>
<comment type="similarity">
    <text evidence="6">Belongs to the SOFL plant protein family.</text>
</comment>
<comment type="subcellular location">
    <subcellularLocation>
        <location evidence="1">Cytoplasm</location>
    </subcellularLocation>
</comment>
<dbReference type="GO" id="GO:0009736">
    <property type="term" value="P:cytokinin-activated signaling pathway"/>
    <property type="evidence" value="ECO:0007669"/>
    <property type="project" value="UniProtKB-KW"/>
</dbReference>
<feature type="transmembrane region" description="Helical" evidence="8">
    <location>
        <begin position="97"/>
        <end position="118"/>
    </location>
</feature>
<evidence type="ECO:0000256" key="6">
    <source>
        <dbReference type="ARBA" id="ARBA00024199"/>
    </source>
</evidence>
<dbReference type="GO" id="GO:0009691">
    <property type="term" value="P:cytokinin biosynthetic process"/>
    <property type="evidence" value="ECO:0007669"/>
    <property type="project" value="UniProtKB-KW"/>
</dbReference>
<accession>A0A438EAV0</accession>
<comment type="caution">
    <text evidence="9">The sequence shown here is derived from an EMBL/GenBank/DDBJ whole genome shotgun (WGS) entry which is preliminary data.</text>
</comment>
<keyword evidence="2" id="KW-0963">Cytoplasm</keyword>
<organism evidence="9 10">
    <name type="scientific">Vitis vinifera</name>
    <name type="common">Grape</name>
    <dbReference type="NCBI Taxonomy" id="29760"/>
    <lineage>
        <taxon>Eukaryota</taxon>
        <taxon>Viridiplantae</taxon>
        <taxon>Streptophyta</taxon>
        <taxon>Embryophyta</taxon>
        <taxon>Tracheophyta</taxon>
        <taxon>Spermatophyta</taxon>
        <taxon>Magnoliopsida</taxon>
        <taxon>eudicotyledons</taxon>
        <taxon>Gunneridae</taxon>
        <taxon>Pentapetalae</taxon>
        <taxon>rosids</taxon>
        <taxon>Vitales</taxon>
        <taxon>Vitaceae</taxon>
        <taxon>Viteae</taxon>
        <taxon>Vitis</taxon>
    </lineage>
</organism>